<dbReference type="Pfam" id="PF10613">
    <property type="entry name" value="Lig_chan-Glu_bd"/>
    <property type="match status" value="1"/>
</dbReference>
<dbReference type="STRING" id="158441.A0A226E563"/>
<evidence type="ECO:0000256" key="16">
    <source>
        <dbReference type="SAM" id="SignalP"/>
    </source>
</evidence>
<evidence type="ECO:0000256" key="5">
    <source>
        <dbReference type="ARBA" id="ARBA00022989"/>
    </source>
</evidence>
<keyword evidence="11" id="KW-0628">Postsynaptic cell membrane</keyword>
<comment type="subcellular location">
    <subcellularLocation>
        <location evidence="1">Membrane</location>
        <topology evidence="1">Multi-pass membrane protein</topology>
    </subcellularLocation>
    <subcellularLocation>
        <location evidence="14">Postsynaptic cell membrane</location>
    </subcellularLocation>
</comment>
<feature type="transmembrane region" description="Helical" evidence="15">
    <location>
        <begin position="598"/>
        <end position="618"/>
    </location>
</feature>
<reference evidence="19 20" key="1">
    <citation type="submission" date="2015-12" db="EMBL/GenBank/DDBJ databases">
        <title>The genome of Folsomia candida.</title>
        <authorList>
            <person name="Faddeeva A."/>
            <person name="Derks M.F."/>
            <person name="Anvar Y."/>
            <person name="Smit S."/>
            <person name="Van Straalen N."/>
            <person name="Roelofs D."/>
        </authorList>
    </citation>
    <scope>NUCLEOTIDE SEQUENCE [LARGE SCALE GENOMIC DNA]</scope>
    <source>
        <strain evidence="19 20">VU population</strain>
        <tissue evidence="19">Whole body</tissue>
    </source>
</reference>
<evidence type="ECO:0000256" key="6">
    <source>
        <dbReference type="ARBA" id="ARBA00023018"/>
    </source>
</evidence>
<comment type="caution">
    <text evidence="19">The sequence shown here is derived from an EMBL/GenBank/DDBJ whole genome shotgun (WGS) entry which is preliminary data.</text>
</comment>
<feature type="signal peptide" evidence="16">
    <location>
        <begin position="1"/>
        <end position="32"/>
    </location>
</feature>
<feature type="transmembrane region" description="Helical" evidence="15">
    <location>
        <begin position="905"/>
        <end position="925"/>
    </location>
</feature>
<sequence length="1007" mass="114331">MPCQRNFGGRKFIIIVALCYFSFDGGSHSVKAGNIPLPLGIVFGQGSPEIQTAFKHALLTMNLNITTNPRDNYRLTAFVDSINTADAFKLSKLICNQFSRNIYAMVGSMNAESFHTYRAFANTFHMPLITPNSWYSPREAGGGRGKAQNDDGSDYATRLRPDFNPAILDTIHHYGWKEVIYLYSTNEGLLRLQTLFYRTSEPDYMLKVKVVKKISSAKDAISVLREVEAAERFTQKYVLLDTPTPLAKEIILSHVRDVQLGRRTYHYLLADLAFDDTWESNILEFNAINITGFRMVDTGRKYVQDFLQKWAVLDTTQFPGAGKDSISANAAFMFDAMLIIKESFTDILTDNPYAFNRYGAETGSACESGSDFLDDIRPFEYGQNVNQHLRRVQTEGLTGNLQFHENNGTRKYFSVDVMELRDNATKVKIAQWTDYSGFKVEETPQSHNQYNNDKEVRNSGEKDVYIVSTILDEPFLKLKSPSQRKSLSGNDIYEGFLKDFADIVFKNLGVTYKFQLVRDGKYGAKMPSGFGENWNGIVGELIRKEADLSIAPLTITADRERVIEFTKPFLTQGISIMAYKPKKHLPGMFSFMNPLSEWVWLSVLGAYVAVSAVFYLIYRLTSLQQPHNNHTQSDHQFIPHQNQQRINGELHAKFAQHQQAQDHTHTQMYLIQKKQKSERLPVSNFLWMAFAILTNNRTFVSRSIAGKFASTVWWMFALILVSVYTGNYIAIRLRNKAANPIKSAWDLVDRAGIQYGTLQSGSTYDFFKNSENEVYRSMFAHMSGPHQKNMPSYEDGINAVRQKKGKYVFILESAKIEYVSNRRPCNTIKVGYDLGEIHYGVGLPGGSPLTSKMNMEILKLRESGVLRKLEEKWWMNKIDCQIATKLDQLDSANEEELSLGNLAGIFYILISGMVIAIVVCFFELFCSSSSKKSNLQEASSNLKVASSTLPKQVVLQHHQQQHQHDSLVHHRVNSHSHCHSSHQNAIIDSVPMPNDFCDISPDMNTNK</sequence>
<name>A0A226E563_FOLCA</name>
<evidence type="ECO:0000256" key="15">
    <source>
        <dbReference type="SAM" id="Phobius"/>
    </source>
</evidence>
<dbReference type="SUPFAM" id="SSF53850">
    <property type="entry name" value="Periplasmic binding protein-like II"/>
    <property type="match status" value="1"/>
</dbReference>
<proteinExistence type="inferred from homology"/>
<keyword evidence="20" id="KW-1185">Reference proteome</keyword>
<dbReference type="GO" id="GO:0045211">
    <property type="term" value="C:postsynaptic membrane"/>
    <property type="evidence" value="ECO:0007669"/>
    <property type="project" value="UniProtKB-SubCell"/>
</dbReference>
<evidence type="ECO:0000256" key="9">
    <source>
        <dbReference type="ARBA" id="ARBA00023170"/>
    </source>
</evidence>
<feature type="transmembrane region" description="Helical" evidence="15">
    <location>
        <begin position="682"/>
        <end position="700"/>
    </location>
</feature>
<dbReference type="InterPro" id="IPR019594">
    <property type="entry name" value="Glu/Gly-bd"/>
</dbReference>
<gene>
    <name evidence="19" type="ORF">Fcan01_13870</name>
</gene>
<evidence type="ECO:0000313" key="20">
    <source>
        <dbReference type="Proteomes" id="UP000198287"/>
    </source>
</evidence>
<evidence type="ECO:0000313" key="19">
    <source>
        <dbReference type="EMBL" id="OXA52011.1"/>
    </source>
</evidence>
<dbReference type="CDD" id="cd06380">
    <property type="entry name" value="PBP1_iGluR_AMPA"/>
    <property type="match status" value="1"/>
</dbReference>
<evidence type="ECO:0000259" key="17">
    <source>
        <dbReference type="SMART" id="SM00079"/>
    </source>
</evidence>
<dbReference type="GO" id="GO:0015276">
    <property type="term" value="F:ligand-gated monoatomic ion channel activity"/>
    <property type="evidence" value="ECO:0007669"/>
    <property type="project" value="InterPro"/>
</dbReference>
<feature type="domain" description="Ionotropic glutamate receptor L-glutamate and glycine-binding" evidence="18">
    <location>
        <begin position="474"/>
        <end position="543"/>
    </location>
</feature>
<keyword evidence="9 19" id="KW-0675">Receptor</keyword>
<dbReference type="Gene3D" id="3.40.50.2300">
    <property type="match status" value="2"/>
</dbReference>
<dbReference type="SMART" id="SM00918">
    <property type="entry name" value="Lig_chan-Glu_bd"/>
    <property type="match status" value="1"/>
</dbReference>
<dbReference type="Pfam" id="PF01094">
    <property type="entry name" value="ANF_receptor"/>
    <property type="match status" value="1"/>
</dbReference>
<dbReference type="Gene3D" id="3.40.190.10">
    <property type="entry name" value="Periplasmic binding protein-like II"/>
    <property type="match status" value="3"/>
</dbReference>
<evidence type="ECO:0000256" key="12">
    <source>
        <dbReference type="ARBA" id="ARBA00023286"/>
    </source>
</evidence>
<evidence type="ECO:0000256" key="3">
    <source>
        <dbReference type="ARBA" id="ARBA00022448"/>
    </source>
</evidence>
<evidence type="ECO:0000256" key="7">
    <source>
        <dbReference type="ARBA" id="ARBA00023065"/>
    </source>
</evidence>
<evidence type="ECO:0000256" key="4">
    <source>
        <dbReference type="ARBA" id="ARBA00022692"/>
    </source>
</evidence>
<keyword evidence="16" id="KW-0732">Signal</keyword>
<comment type="similarity">
    <text evidence="2">Belongs to the glutamate-gated ion channel (TC 1.A.10.1) family.</text>
</comment>
<accession>A0A226E563</accession>
<evidence type="ECO:0000256" key="13">
    <source>
        <dbReference type="ARBA" id="ARBA00023303"/>
    </source>
</evidence>
<dbReference type="FunFam" id="3.40.190.10:FF:000024">
    <property type="entry name" value="Glutamate receptor, ionotropic, delta 1"/>
    <property type="match status" value="1"/>
</dbReference>
<keyword evidence="10" id="KW-0325">Glycoprotein</keyword>
<evidence type="ECO:0000256" key="10">
    <source>
        <dbReference type="ARBA" id="ARBA00023180"/>
    </source>
</evidence>
<dbReference type="OrthoDB" id="5984008at2759"/>
<keyword evidence="5 15" id="KW-1133">Transmembrane helix</keyword>
<dbReference type="FunFam" id="3.40.50.2300:FF:000186">
    <property type="entry name" value="Glutamate receptor 1"/>
    <property type="match status" value="1"/>
</dbReference>
<dbReference type="InterPro" id="IPR001828">
    <property type="entry name" value="ANF_lig-bd_rcpt"/>
</dbReference>
<dbReference type="Pfam" id="PF00060">
    <property type="entry name" value="Lig_chan"/>
    <property type="match status" value="1"/>
</dbReference>
<evidence type="ECO:0000259" key="18">
    <source>
        <dbReference type="SMART" id="SM00918"/>
    </source>
</evidence>
<dbReference type="Proteomes" id="UP000198287">
    <property type="component" value="Unassembled WGS sequence"/>
</dbReference>
<evidence type="ECO:0000256" key="1">
    <source>
        <dbReference type="ARBA" id="ARBA00004141"/>
    </source>
</evidence>
<dbReference type="InterPro" id="IPR001320">
    <property type="entry name" value="Iontro_rcpt_C"/>
</dbReference>
<dbReference type="SUPFAM" id="SSF53822">
    <property type="entry name" value="Periplasmic binding protein-like I"/>
    <property type="match status" value="1"/>
</dbReference>
<keyword evidence="4 15" id="KW-0812">Transmembrane</keyword>
<keyword evidence="8 15" id="KW-0472">Membrane</keyword>
<dbReference type="AlphaFoldDB" id="A0A226E563"/>
<evidence type="ECO:0000256" key="8">
    <source>
        <dbReference type="ARBA" id="ARBA00023136"/>
    </source>
</evidence>
<feature type="domain" description="Ionotropic glutamate receptor C-terminal" evidence="17">
    <location>
        <begin position="464"/>
        <end position="876"/>
    </location>
</feature>
<keyword evidence="6" id="KW-0770">Synapse</keyword>
<protein>
    <submittedName>
        <fullName evidence="19">Glutamate receptor 1</fullName>
    </submittedName>
</protein>
<dbReference type="SMART" id="SM00079">
    <property type="entry name" value="PBPe"/>
    <property type="match status" value="1"/>
</dbReference>
<keyword evidence="7" id="KW-0406">Ion transport</keyword>
<keyword evidence="13" id="KW-0407">Ion channel</keyword>
<organism evidence="19 20">
    <name type="scientific">Folsomia candida</name>
    <name type="common">Springtail</name>
    <dbReference type="NCBI Taxonomy" id="158441"/>
    <lineage>
        <taxon>Eukaryota</taxon>
        <taxon>Metazoa</taxon>
        <taxon>Ecdysozoa</taxon>
        <taxon>Arthropoda</taxon>
        <taxon>Hexapoda</taxon>
        <taxon>Collembola</taxon>
        <taxon>Entomobryomorpha</taxon>
        <taxon>Isotomoidea</taxon>
        <taxon>Isotomidae</taxon>
        <taxon>Proisotominae</taxon>
        <taxon>Folsomia</taxon>
    </lineage>
</organism>
<dbReference type="EMBL" id="LNIX01000007">
    <property type="protein sequence ID" value="OXA52011.1"/>
    <property type="molecule type" value="Genomic_DNA"/>
</dbReference>
<keyword evidence="3" id="KW-0813">Transport</keyword>
<evidence type="ECO:0000256" key="11">
    <source>
        <dbReference type="ARBA" id="ARBA00023257"/>
    </source>
</evidence>
<dbReference type="InterPro" id="IPR015683">
    <property type="entry name" value="Ionotropic_Glu_rcpt"/>
</dbReference>
<feature type="chain" id="PRO_5013030965" evidence="16">
    <location>
        <begin position="33"/>
        <end position="1007"/>
    </location>
</feature>
<keyword evidence="12" id="KW-1071">Ligand-gated ion channel</keyword>
<feature type="transmembrane region" description="Helical" evidence="15">
    <location>
        <begin position="712"/>
        <end position="731"/>
    </location>
</feature>
<evidence type="ECO:0000256" key="2">
    <source>
        <dbReference type="ARBA" id="ARBA00008685"/>
    </source>
</evidence>
<evidence type="ECO:0000256" key="14">
    <source>
        <dbReference type="ARBA" id="ARBA00034100"/>
    </source>
</evidence>
<dbReference type="OMA" id="NDSKRMN"/>
<dbReference type="PANTHER" id="PTHR18966">
    <property type="entry name" value="IONOTROPIC GLUTAMATE RECEPTOR"/>
    <property type="match status" value="1"/>
</dbReference>
<dbReference type="InterPro" id="IPR028082">
    <property type="entry name" value="Peripla_BP_I"/>
</dbReference>